<dbReference type="Gene3D" id="3.40.1010.10">
    <property type="entry name" value="Cobalt-precorrin-4 Transmethylase, Domain 1"/>
    <property type="match status" value="1"/>
</dbReference>
<dbReference type="GO" id="GO:0032259">
    <property type="term" value="P:methylation"/>
    <property type="evidence" value="ECO:0007669"/>
    <property type="project" value="UniProtKB-KW"/>
</dbReference>
<evidence type="ECO:0000256" key="4">
    <source>
        <dbReference type="ARBA" id="ARBA00022679"/>
    </source>
</evidence>
<comment type="caution">
    <text evidence="10">The sequence shown here is derived from an EMBL/GenBank/DDBJ whole genome shotgun (WGS) entry which is preliminary data.</text>
</comment>
<dbReference type="InterPro" id="IPR035996">
    <property type="entry name" value="4pyrrol_Methylase_sf"/>
</dbReference>
<evidence type="ECO:0000256" key="1">
    <source>
        <dbReference type="ARBA" id="ARBA00005879"/>
    </source>
</evidence>
<dbReference type="EMBL" id="JAACYA010000001">
    <property type="protein sequence ID" value="MBK3332030.1"/>
    <property type="molecule type" value="Genomic_DNA"/>
</dbReference>
<comment type="similarity">
    <text evidence="1 8">Belongs to the precorrin methyltransferase family.</text>
</comment>
<name>A0ABS1GGL4_9AQUI</name>
<dbReference type="Pfam" id="PF00590">
    <property type="entry name" value="TP_methylase"/>
    <property type="match status" value="1"/>
</dbReference>
<dbReference type="InterPro" id="IPR006366">
    <property type="entry name" value="CobA/CysG_C"/>
</dbReference>
<dbReference type="InterPro" id="IPR000878">
    <property type="entry name" value="4pyrrol_Mease"/>
</dbReference>
<dbReference type="PANTHER" id="PTHR45790">
    <property type="entry name" value="SIROHEME SYNTHASE-RELATED"/>
    <property type="match status" value="1"/>
</dbReference>
<keyword evidence="4 8" id="KW-0808">Transferase</keyword>
<keyword evidence="3 8" id="KW-0489">Methyltransferase</keyword>
<protein>
    <recommendedName>
        <fullName evidence="2">uroporphyrinogen-III C-methyltransferase</fullName>
        <ecNumber evidence="2">2.1.1.107</ecNumber>
    </recommendedName>
</protein>
<dbReference type="Proteomes" id="UP000772812">
    <property type="component" value="Unassembled WGS sequence"/>
</dbReference>
<dbReference type="CDD" id="cd11642">
    <property type="entry name" value="SUMT"/>
    <property type="match status" value="1"/>
</dbReference>
<dbReference type="InterPro" id="IPR014777">
    <property type="entry name" value="4pyrrole_Mease_sub1"/>
</dbReference>
<gene>
    <name evidence="10" type="primary">cobA</name>
    <name evidence="10" type="ORF">GWK41_02980</name>
</gene>
<feature type="domain" description="Tetrapyrrole methylase" evidence="9">
    <location>
        <begin position="3"/>
        <end position="213"/>
    </location>
</feature>
<evidence type="ECO:0000256" key="5">
    <source>
        <dbReference type="ARBA" id="ARBA00022691"/>
    </source>
</evidence>
<evidence type="ECO:0000256" key="3">
    <source>
        <dbReference type="ARBA" id="ARBA00022603"/>
    </source>
</evidence>
<dbReference type="RefSeq" id="WP_200673423.1">
    <property type="nucleotide sequence ID" value="NZ_JAACYA010000001.1"/>
</dbReference>
<dbReference type="EC" id="2.1.1.107" evidence="2"/>
<keyword evidence="6" id="KW-0627">Porphyrin biosynthesis</keyword>
<evidence type="ECO:0000256" key="7">
    <source>
        <dbReference type="ARBA" id="ARBA00025705"/>
    </source>
</evidence>
<dbReference type="GO" id="GO:0004851">
    <property type="term" value="F:uroporphyrin-III C-methyltransferase activity"/>
    <property type="evidence" value="ECO:0007669"/>
    <property type="project" value="UniProtKB-EC"/>
</dbReference>
<keyword evidence="5" id="KW-0949">S-adenosyl-L-methionine</keyword>
<evidence type="ECO:0000313" key="11">
    <source>
        <dbReference type="Proteomes" id="UP000772812"/>
    </source>
</evidence>
<sequence length="250" mass="27542">MGKVYIVGAGPGDPELLTLKAFRLIKEADVILYDRLINSEILFHAKPGCELVYVGKEDGKHILEQDKINFLLYEFAQKYETVVRLKGGDPFVFGRGGEEAIFLKEKGIPFEVVPGITSAISVPLYAGVPVTHRGVASSFAIVTGHGSKGQFPDINWDALAGIDTVIFLMGVSNRQKIAQNMIDAGKSPDTPVIFIEKGTTKEQKEVQSTLKEVAQGRVNVHPPAIFLIGEVVSLRDKIHWFEEALRRVQI</sequence>
<evidence type="ECO:0000313" key="10">
    <source>
        <dbReference type="EMBL" id="MBK3332030.1"/>
    </source>
</evidence>
<dbReference type="NCBIfam" id="TIGR01469">
    <property type="entry name" value="cobA_cysG_Cterm"/>
    <property type="match status" value="1"/>
</dbReference>
<proteinExistence type="inferred from homology"/>
<dbReference type="InterPro" id="IPR014776">
    <property type="entry name" value="4pyrrole_Mease_sub2"/>
</dbReference>
<dbReference type="SUPFAM" id="SSF53790">
    <property type="entry name" value="Tetrapyrrole methylase"/>
    <property type="match status" value="1"/>
</dbReference>
<dbReference type="Gene3D" id="3.30.950.10">
    <property type="entry name" value="Methyltransferase, Cobalt-precorrin-4 Transmethylase, Domain 2"/>
    <property type="match status" value="1"/>
</dbReference>
<evidence type="ECO:0000259" key="9">
    <source>
        <dbReference type="Pfam" id="PF00590"/>
    </source>
</evidence>
<accession>A0ABS1GGL4</accession>
<dbReference type="NCBIfam" id="NF004790">
    <property type="entry name" value="PRK06136.1"/>
    <property type="match status" value="1"/>
</dbReference>
<evidence type="ECO:0000256" key="8">
    <source>
        <dbReference type="RuleBase" id="RU003960"/>
    </source>
</evidence>
<dbReference type="InterPro" id="IPR003043">
    <property type="entry name" value="Uropor_MeTrfase_CS"/>
</dbReference>
<dbReference type="PANTHER" id="PTHR45790:SF3">
    <property type="entry name" value="S-ADENOSYL-L-METHIONINE-DEPENDENT UROPORPHYRINOGEN III METHYLTRANSFERASE, CHLOROPLASTIC"/>
    <property type="match status" value="1"/>
</dbReference>
<dbReference type="PROSITE" id="PS00840">
    <property type="entry name" value="SUMT_2"/>
    <property type="match status" value="1"/>
</dbReference>
<dbReference type="PROSITE" id="PS00839">
    <property type="entry name" value="SUMT_1"/>
    <property type="match status" value="1"/>
</dbReference>
<comment type="pathway">
    <text evidence="7">Porphyrin-containing compound metabolism; siroheme biosynthesis; precorrin-2 from uroporphyrinogen III: step 1/1.</text>
</comment>
<evidence type="ECO:0000256" key="2">
    <source>
        <dbReference type="ARBA" id="ARBA00012162"/>
    </source>
</evidence>
<organism evidence="10 11">
    <name type="scientific">Persephonella atlantica</name>
    <dbReference type="NCBI Taxonomy" id="2699429"/>
    <lineage>
        <taxon>Bacteria</taxon>
        <taxon>Pseudomonadati</taxon>
        <taxon>Aquificota</taxon>
        <taxon>Aquificia</taxon>
        <taxon>Aquificales</taxon>
        <taxon>Hydrogenothermaceae</taxon>
        <taxon>Persephonella</taxon>
    </lineage>
</organism>
<keyword evidence="11" id="KW-1185">Reference proteome</keyword>
<evidence type="ECO:0000256" key="6">
    <source>
        <dbReference type="ARBA" id="ARBA00023244"/>
    </source>
</evidence>
<dbReference type="InterPro" id="IPR050161">
    <property type="entry name" value="Siro_Cobalamin_biosynth"/>
</dbReference>
<reference evidence="10 11" key="1">
    <citation type="journal article" date="2021" name="Syst. Appl. Microbiol.">
        <title>Persephonella atlantica sp. nov.: How to adapt to physico-chemical gradients in high temperature hydrothermal habitats.</title>
        <authorList>
            <person name="Francois D.X."/>
            <person name="Godfroy A."/>
            <person name="Mathien C."/>
            <person name="Aube J."/>
            <person name="Cathalot C."/>
            <person name="Lesongeur F."/>
            <person name="L'Haridon S."/>
            <person name="Philippon X."/>
            <person name="Roussel E.G."/>
        </authorList>
    </citation>
    <scope>NUCLEOTIDE SEQUENCE [LARGE SCALE GENOMIC DNA]</scope>
    <source>
        <strain evidence="10 11">MO1340</strain>
    </source>
</reference>